<dbReference type="Proteomes" id="UP000222950">
    <property type="component" value="Segment"/>
</dbReference>
<proteinExistence type="predicted"/>
<dbReference type="EMBL" id="AP017925">
    <property type="protein sequence ID" value="BAW19272.1"/>
    <property type="molecule type" value="Genomic_DNA"/>
</dbReference>
<reference evidence="1 2" key="1">
    <citation type="submission" date="2016-12" db="EMBL/GenBank/DDBJ databases">
        <title>Characterization of two jumbo phages RP12 and RP31 infecting the phytopathogen Ralstonia solanacearum.</title>
        <authorList>
            <person name="Kawasaki T."/>
            <person name="Yoshikawa G."/>
            <person name="Ogata H."/>
            <person name="Yamada T."/>
        </authorList>
    </citation>
    <scope>NUCLEOTIDE SEQUENCE [LARGE SCALE GENOMIC DNA]</scope>
    <source>
        <strain evidence="1 2">RP31</strain>
    </source>
</reference>
<name>A0A1L7N1B0_9CAUD</name>
<sequence>MTANNAIVVGYPNQIGSSGRYELPDQRAYFSKFNELSGGSSQIFELALQHVLDHDLVDYFDQCVEIFDSYYQILFDENTIDLEKYQIDRREFFRRTFDIYRYAKTSLIHLVPKKENQDFADYPFSQVKRLSSNYQFDSGTFLLR</sequence>
<evidence type="ECO:0000313" key="2">
    <source>
        <dbReference type="Proteomes" id="UP000222950"/>
    </source>
</evidence>
<evidence type="ECO:0000313" key="1">
    <source>
        <dbReference type="EMBL" id="BAW19272.1"/>
    </source>
</evidence>
<organism evidence="1 2">
    <name type="scientific">Ralstonia phage RP31</name>
    <dbReference type="NCBI Taxonomy" id="1923890"/>
    <lineage>
        <taxon>Viruses</taxon>
        <taxon>Duplodnaviria</taxon>
        <taxon>Heunggongvirae</taxon>
        <taxon>Uroviricota</taxon>
        <taxon>Caudoviricetes</taxon>
        <taxon>Chimalliviridae</taxon>
        <taxon>Ripduovirus</taxon>
        <taxon>Ripduovirus RP12</taxon>
    </lineage>
</organism>
<accession>A0A1L7N1B0</accession>
<protein>
    <submittedName>
        <fullName evidence="1">Uncharacterized protein</fullName>
    </submittedName>
</protein>